<keyword evidence="5" id="KW-1185">Reference proteome</keyword>
<dbReference type="PANTHER" id="PTHR24198:SF165">
    <property type="entry name" value="ANKYRIN REPEAT-CONTAINING PROTEIN-RELATED"/>
    <property type="match status" value="1"/>
</dbReference>
<dbReference type="InterPro" id="IPR036770">
    <property type="entry name" value="Ankyrin_rpt-contain_sf"/>
</dbReference>
<dbReference type="Pfam" id="PF12796">
    <property type="entry name" value="Ank_2"/>
    <property type="match status" value="2"/>
</dbReference>
<gene>
    <name evidence="4" type="ORF">H0H81_002603</name>
</gene>
<evidence type="ECO:0000256" key="1">
    <source>
        <dbReference type="ARBA" id="ARBA00022737"/>
    </source>
</evidence>
<evidence type="ECO:0000313" key="4">
    <source>
        <dbReference type="EMBL" id="KAG5634266.1"/>
    </source>
</evidence>
<dbReference type="SMART" id="SM00248">
    <property type="entry name" value="ANK"/>
    <property type="match status" value="5"/>
</dbReference>
<evidence type="ECO:0000256" key="3">
    <source>
        <dbReference type="PROSITE-ProRule" id="PRU00023"/>
    </source>
</evidence>
<feature type="repeat" description="ANK" evidence="3">
    <location>
        <begin position="176"/>
        <end position="208"/>
    </location>
</feature>
<dbReference type="EMBL" id="JABCKI010006513">
    <property type="protein sequence ID" value="KAG5634266.1"/>
    <property type="molecule type" value="Genomic_DNA"/>
</dbReference>
<comment type="caution">
    <text evidence="4">The sequence shown here is derived from an EMBL/GenBank/DDBJ whole genome shotgun (WGS) entry which is preliminary data.</text>
</comment>
<dbReference type="AlphaFoldDB" id="A0A9P7FPA5"/>
<dbReference type="PROSITE" id="PS50088">
    <property type="entry name" value="ANK_REPEAT"/>
    <property type="match status" value="3"/>
</dbReference>
<evidence type="ECO:0000256" key="2">
    <source>
        <dbReference type="ARBA" id="ARBA00023043"/>
    </source>
</evidence>
<proteinExistence type="predicted"/>
<feature type="repeat" description="ANK" evidence="3">
    <location>
        <begin position="143"/>
        <end position="175"/>
    </location>
</feature>
<evidence type="ECO:0000313" key="5">
    <source>
        <dbReference type="Proteomes" id="UP000717328"/>
    </source>
</evidence>
<dbReference type="PANTHER" id="PTHR24198">
    <property type="entry name" value="ANKYRIN REPEAT AND PROTEIN KINASE DOMAIN-CONTAINING PROTEIN"/>
    <property type="match status" value="1"/>
</dbReference>
<protein>
    <recommendedName>
        <fullName evidence="6">Ankyrin repeat domain-containing protein 29</fullName>
    </recommendedName>
</protein>
<dbReference type="Proteomes" id="UP000717328">
    <property type="component" value="Unassembled WGS sequence"/>
</dbReference>
<dbReference type="PROSITE" id="PS50297">
    <property type="entry name" value="ANK_REP_REGION"/>
    <property type="match status" value="3"/>
</dbReference>
<dbReference type="Gene3D" id="1.25.40.20">
    <property type="entry name" value="Ankyrin repeat-containing domain"/>
    <property type="match status" value="1"/>
</dbReference>
<organism evidence="4 5">
    <name type="scientific">Sphagnurus paluster</name>
    <dbReference type="NCBI Taxonomy" id="117069"/>
    <lineage>
        <taxon>Eukaryota</taxon>
        <taxon>Fungi</taxon>
        <taxon>Dikarya</taxon>
        <taxon>Basidiomycota</taxon>
        <taxon>Agaricomycotina</taxon>
        <taxon>Agaricomycetes</taxon>
        <taxon>Agaricomycetidae</taxon>
        <taxon>Agaricales</taxon>
        <taxon>Tricholomatineae</taxon>
        <taxon>Lyophyllaceae</taxon>
        <taxon>Sphagnurus</taxon>
    </lineage>
</organism>
<dbReference type="PRINTS" id="PR01415">
    <property type="entry name" value="ANKYRIN"/>
</dbReference>
<evidence type="ECO:0008006" key="6">
    <source>
        <dbReference type="Google" id="ProtNLM"/>
    </source>
</evidence>
<dbReference type="OrthoDB" id="194358at2759"/>
<accession>A0A9P7FPA5</accession>
<dbReference type="InterPro" id="IPR002110">
    <property type="entry name" value="Ankyrin_rpt"/>
</dbReference>
<name>A0A9P7FPA5_9AGAR</name>
<keyword evidence="2 3" id="KW-0040">ANK repeat</keyword>
<feature type="repeat" description="ANK" evidence="3">
    <location>
        <begin position="209"/>
        <end position="241"/>
    </location>
</feature>
<keyword evidence="1" id="KW-0677">Repeat</keyword>
<dbReference type="SUPFAM" id="SSF48403">
    <property type="entry name" value="Ankyrin repeat"/>
    <property type="match status" value="1"/>
</dbReference>
<reference evidence="4" key="2">
    <citation type="submission" date="2021-10" db="EMBL/GenBank/DDBJ databases">
        <title>Phylogenomics reveals ancestral predisposition of the termite-cultivated fungus Termitomyces towards a domesticated lifestyle.</title>
        <authorList>
            <person name="Auxier B."/>
            <person name="Grum-Grzhimaylo A."/>
            <person name="Cardenas M.E."/>
            <person name="Lodge J.D."/>
            <person name="Laessoe T."/>
            <person name="Pedersen O."/>
            <person name="Smith M.E."/>
            <person name="Kuyper T.W."/>
            <person name="Franco-Molano E.A."/>
            <person name="Baroni T.J."/>
            <person name="Aanen D.K."/>
        </authorList>
    </citation>
    <scope>NUCLEOTIDE SEQUENCE</scope>
    <source>
        <strain evidence="4">D49</strain>
    </source>
</reference>
<sequence>MDADWAPCGASGNISFDPAKFPLARYASAKVLEHVCLAGSDLGNALPNLLHTFFASEIVFRRWQSSQLRHSSPDWEATICPLYYTCVHGLKQTTKLLLQDSVSANDIGAGRGACIAVSASGHHLEVIKLLLESSANVNAEGGQYGTALQCAASSGHLEVIKLLLESGANVNVEAGKYGSTLQRAASNGHLEVVKLLLKSSANVNAEGGQYGNALQCAASGGHLEVVKLLLEGGANVNAEGGR</sequence>
<reference evidence="4" key="1">
    <citation type="submission" date="2021-02" db="EMBL/GenBank/DDBJ databases">
        <authorList>
            <person name="Nieuwenhuis M."/>
            <person name="Van De Peppel L.J.J."/>
        </authorList>
    </citation>
    <scope>NUCLEOTIDE SEQUENCE</scope>
    <source>
        <strain evidence="4">D49</strain>
    </source>
</reference>